<dbReference type="AlphaFoldDB" id="A0A410X1V5"/>
<evidence type="ECO:0000313" key="3">
    <source>
        <dbReference type="EMBL" id="QAV20594.1"/>
    </source>
</evidence>
<reference evidence="3 4" key="1">
    <citation type="submission" date="2018-01" db="EMBL/GenBank/DDBJ databases">
        <title>The whole genome sequencing and assembly of Paenibacillus chitinolyticus KCCM 41400 strain.</title>
        <authorList>
            <person name="Kim J.-Y."/>
            <person name="Park M.-K."/>
            <person name="Lee Y.-J."/>
            <person name="Yi H."/>
            <person name="Bahn Y.-S."/>
            <person name="Kim J.F."/>
            <person name="Lee D.-W."/>
        </authorList>
    </citation>
    <scope>NUCLEOTIDE SEQUENCE [LARGE SCALE GENOMIC DNA]</scope>
    <source>
        <strain evidence="3 4">KCCM 41400</strain>
    </source>
</reference>
<proteinExistence type="predicted"/>
<dbReference type="KEGG" id="pchi:PC41400_24105"/>
<dbReference type="InterPro" id="IPR011033">
    <property type="entry name" value="PRC_barrel-like_sf"/>
</dbReference>
<feature type="domain" description="PRC-barrel" evidence="1">
    <location>
        <begin position="3"/>
        <end position="71"/>
    </location>
</feature>
<name>A0A410X1V5_9BACL</name>
<sequence length="175" mass="19236">MRKARDIIGLPVFCVSTGKRAGTVRDVLLDNEWTILGVMLDARHWYSSCRYIPAGEITACGQDAVTIADMKSVRSYAEAESLGLIPLNGGKHKLKELPVITADGLQLGTIEDVYLLEQLGTKIIGFELSEGFVSDLMEGRKWLPMPISLTIGEDAVIVPLNSRLEAEEIFVSKEE</sequence>
<dbReference type="Proteomes" id="UP001527202">
    <property type="component" value="Unassembled WGS sequence"/>
</dbReference>
<dbReference type="Gene3D" id="2.30.30.240">
    <property type="entry name" value="PRC-barrel domain"/>
    <property type="match status" value="2"/>
</dbReference>
<feature type="domain" description="PRC-barrel" evidence="1">
    <location>
        <begin position="92"/>
        <end position="159"/>
    </location>
</feature>
<reference evidence="2 5" key="2">
    <citation type="submission" date="2022-05" db="EMBL/GenBank/DDBJ databases">
        <title>Genome Sequencing of Bee-Associated Microbes.</title>
        <authorList>
            <person name="Dunlap C."/>
        </authorList>
    </citation>
    <scope>NUCLEOTIDE SEQUENCE [LARGE SCALE GENOMIC DNA]</scope>
    <source>
        <strain evidence="2 5">NRRL B-23120</strain>
    </source>
</reference>
<gene>
    <name evidence="2" type="ORF">M5X16_02875</name>
    <name evidence="3" type="ORF">PC41400_24105</name>
</gene>
<dbReference type="GeneID" id="95377882"/>
<dbReference type="EMBL" id="CP026520">
    <property type="protein sequence ID" value="QAV20594.1"/>
    <property type="molecule type" value="Genomic_DNA"/>
</dbReference>
<accession>A0A410X1V5</accession>
<evidence type="ECO:0000313" key="5">
    <source>
        <dbReference type="Proteomes" id="UP001527202"/>
    </source>
</evidence>
<evidence type="ECO:0000259" key="1">
    <source>
        <dbReference type="Pfam" id="PF05239"/>
    </source>
</evidence>
<evidence type="ECO:0000313" key="2">
    <source>
        <dbReference type="EMBL" id="MCY9594714.1"/>
    </source>
</evidence>
<dbReference type="SUPFAM" id="SSF50346">
    <property type="entry name" value="PRC-barrel domain"/>
    <property type="match status" value="2"/>
</dbReference>
<keyword evidence="5" id="KW-1185">Reference proteome</keyword>
<dbReference type="RefSeq" id="WP_042230366.1">
    <property type="nucleotide sequence ID" value="NZ_CP026520.1"/>
</dbReference>
<dbReference type="InterPro" id="IPR027275">
    <property type="entry name" value="PRC-brl_dom"/>
</dbReference>
<evidence type="ECO:0000313" key="4">
    <source>
        <dbReference type="Proteomes" id="UP000288943"/>
    </source>
</evidence>
<protein>
    <submittedName>
        <fullName evidence="2">PRC-barrel domain-containing protein</fullName>
    </submittedName>
    <submittedName>
        <fullName evidence="3">Photosystem reaction center subunit H</fullName>
    </submittedName>
</protein>
<dbReference type="EMBL" id="JAMDMJ010000003">
    <property type="protein sequence ID" value="MCY9594714.1"/>
    <property type="molecule type" value="Genomic_DNA"/>
</dbReference>
<dbReference type="OrthoDB" id="1707618at2"/>
<dbReference type="Pfam" id="PF05239">
    <property type="entry name" value="PRC"/>
    <property type="match status" value="2"/>
</dbReference>
<dbReference type="Proteomes" id="UP000288943">
    <property type="component" value="Chromosome"/>
</dbReference>
<organism evidence="3 4">
    <name type="scientific">Paenibacillus chitinolyticus</name>
    <dbReference type="NCBI Taxonomy" id="79263"/>
    <lineage>
        <taxon>Bacteria</taxon>
        <taxon>Bacillati</taxon>
        <taxon>Bacillota</taxon>
        <taxon>Bacilli</taxon>
        <taxon>Bacillales</taxon>
        <taxon>Paenibacillaceae</taxon>
        <taxon>Paenibacillus</taxon>
    </lineage>
</organism>